<name>A0A0C9SJV5_PLICR</name>
<dbReference type="PANTHER" id="PTHR43544">
    <property type="entry name" value="SHORT-CHAIN DEHYDROGENASE/REDUCTASE"/>
    <property type="match status" value="1"/>
</dbReference>
<dbReference type="InterPro" id="IPR051468">
    <property type="entry name" value="Fungal_SecMetab_SDRs"/>
</dbReference>
<keyword evidence="2" id="KW-0521">NADP</keyword>
<feature type="non-terminal residue" evidence="4">
    <location>
        <position position="1"/>
    </location>
</feature>
<dbReference type="HOGENOM" id="CLU_010194_9_1_1"/>
<organism evidence="4 5">
    <name type="scientific">Plicaturopsis crispa FD-325 SS-3</name>
    <dbReference type="NCBI Taxonomy" id="944288"/>
    <lineage>
        <taxon>Eukaryota</taxon>
        <taxon>Fungi</taxon>
        <taxon>Dikarya</taxon>
        <taxon>Basidiomycota</taxon>
        <taxon>Agaricomycotina</taxon>
        <taxon>Agaricomycetes</taxon>
        <taxon>Agaricomycetidae</taxon>
        <taxon>Amylocorticiales</taxon>
        <taxon>Amylocorticiaceae</taxon>
        <taxon>Plicatura</taxon>
        <taxon>Plicaturopsis crispa</taxon>
    </lineage>
</organism>
<dbReference type="PANTHER" id="PTHR43544:SF7">
    <property type="entry name" value="NADB-LER2"/>
    <property type="match status" value="1"/>
</dbReference>
<reference evidence="4 5" key="1">
    <citation type="submission" date="2014-06" db="EMBL/GenBank/DDBJ databases">
        <title>Evolutionary Origins and Diversification of the Mycorrhizal Mutualists.</title>
        <authorList>
            <consortium name="DOE Joint Genome Institute"/>
            <consortium name="Mycorrhizal Genomics Consortium"/>
            <person name="Kohler A."/>
            <person name="Kuo A."/>
            <person name="Nagy L.G."/>
            <person name="Floudas D."/>
            <person name="Copeland A."/>
            <person name="Barry K.W."/>
            <person name="Cichocki N."/>
            <person name="Veneault-Fourrey C."/>
            <person name="LaButti K."/>
            <person name="Lindquist E.A."/>
            <person name="Lipzen A."/>
            <person name="Lundell T."/>
            <person name="Morin E."/>
            <person name="Murat C."/>
            <person name="Riley R."/>
            <person name="Ohm R."/>
            <person name="Sun H."/>
            <person name="Tunlid A."/>
            <person name="Henrissat B."/>
            <person name="Grigoriev I.V."/>
            <person name="Hibbett D.S."/>
            <person name="Martin F."/>
        </authorList>
    </citation>
    <scope>NUCLEOTIDE SEQUENCE [LARGE SCALE GENOMIC DNA]</scope>
    <source>
        <strain evidence="4 5">FD-325 SS-3</strain>
    </source>
</reference>
<evidence type="ECO:0000256" key="2">
    <source>
        <dbReference type="ARBA" id="ARBA00022857"/>
    </source>
</evidence>
<dbReference type="PRINTS" id="PR00081">
    <property type="entry name" value="GDHRDH"/>
</dbReference>
<evidence type="ECO:0000256" key="3">
    <source>
        <dbReference type="ARBA" id="ARBA00023002"/>
    </source>
</evidence>
<protein>
    <recommendedName>
        <fullName evidence="6">NAD(P)-binding protein</fullName>
    </recommendedName>
</protein>
<keyword evidence="5" id="KW-1185">Reference proteome</keyword>
<dbReference type="Proteomes" id="UP000053263">
    <property type="component" value="Unassembled WGS sequence"/>
</dbReference>
<comment type="similarity">
    <text evidence="1">Belongs to the short-chain dehydrogenases/reductases (SDR) family.</text>
</comment>
<evidence type="ECO:0000313" key="4">
    <source>
        <dbReference type="EMBL" id="KII82646.1"/>
    </source>
</evidence>
<dbReference type="GO" id="GO:0016491">
    <property type="term" value="F:oxidoreductase activity"/>
    <property type="evidence" value="ECO:0007669"/>
    <property type="project" value="UniProtKB-KW"/>
</dbReference>
<proteinExistence type="inferred from homology"/>
<dbReference type="InterPro" id="IPR002347">
    <property type="entry name" value="SDR_fam"/>
</dbReference>
<dbReference type="AlphaFoldDB" id="A0A0C9SJV5"/>
<dbReference type="Pfam" id="PF00106">
    <property type="entry name" value="adh_short"/>
    <property type="match status" value="1"/>
</dbReference>
<gene>
    <name evidence="4" type="ORF">PLICRDRAFT_72072</name>
</gene>
<dbReference type="InterPro" id="IPR036291">
    <property type="entry name" value="NAD(P)-bd_dom_sf"/>
</dbReference>
<evidence type="ECO:0000313" key="5">
    <source>
        <dbReference type="Proteomes" id="UP000053263"/>
    </source>
</evidence>
<dbReference type="SUPFAM" id="SSF51735">
    <property type="entry name" value="NAD(P)-binding Rossmann-fold domains"/>
    <property type="match status" value="1"/>
</dbReference>
<accession>A0A0C9SJV5</accession>
<evidence type="ECO:0000256" key="1">
    <source>
        <dbReference type="ARBA" id="ARBA00006484"/>
    </source>
</evidence>
<dbReference type="Gene3D" id="3.40.50.720">
    <property type="entry name" value="NAD(P)-binding Rossmann-like Domain"/>
    <property type="match status" value="1"/>
</dbReference>
<sequence length="194" mass="20422">MSSNTVYLVSGANRSIGLGLVKTLVVRDNVIIFAGARDPAAATDLQALVKQYPGKVHILKLVSASKEDSEAAAAFIEKVAGHIDVIIANAGIAETWAPAHEISIEGVERHFKVNAIGPLVLFQAFYPLLKAAPSTPKFVVISTRAGSIESGAAVPLGLSAYGPSKAAVNYLTRKIHFENEHLISFAVHPGAVDT</sequence>
<keyword evidence="3" id="KW-0560">Oxidoreductase</keyword>
<dbReference type="EMBL" id="KN832811">
    <property type="protein sequence ID" value="KII82646.1"/>
    <property type="molecule type" value="Genomic_DNA"/>
</dbReference>
<dbReference type="GO" id="GO:0005737">
    <property type="term" value="C:cytoplasm"/>
    <property type="evidence" value="ECO:0007669"/>
    <property type="project" value="TreeGrafter"/>
</dbReference>
<dbReference type="OrthoDB" id="7289984at2759"/>
<evidence type="ECO:0008006" key="6">
    <source>
        <dbReference type="Google" id="ProtNLM"/>
    </source>
</evidence>